<reference evidence="1" key="1">
    <citation type="journal article" date="2014" name="Int. J. Syst. Evol. Microbiol.">
        <title>Complete genome sequence of Corynebacterium casei LMG S-19264T (=DSM 44701T), isolated from a smear-ripened cheese.</title>
        <authorList>
            <consortium name="US DOE Joint Genome Institute (JGI-PGF)"/>
            <person name="Walter F."/>
            <person name="Albersmeier A."/>
            <person name="Kalinowski J."/>
            <person name="Ruckert C."/>
        </authorList>
    </citation>
    <scope>NUCLEOTIDE SEQUENCE</scope>
    <source>
        <strain evidence="1">CGMCC 1.16134</strain>
    </source>
</reference>
<sequence length="250" mass="28457">MKYIRREFKQRMPFWLQLSVLLPLVISLTGCMYQGEAQQSGVNYRESVKRIQAAVDDYQQEEGLLPILNADETTPRYEKFRIDLNKLQEQGYLDDLPATAFEKGGSAYFLILDEETDPSVKVMDLITVQKVNDVQRQVNRYKSAHGGELPAKEELYPGLYTIDAKEAGTDSITLNSVYSGQPLEFIMDQKGNVYVDYVFDIMAVIDKNGGEHQENEDLRLDLEQASYYVPVKSLPYLWVNGQPVPQPPGS</sequence>
<dbReference type="RefSeq" id="WP_229696074.1">
    <property type="nucleotide sequence ID" value="NZ_BMKR01000007.1"/>
</dbReference>
<evidence type="ECO:0000313" key="2">
    <source>
        <dbReference type="Proteomes" id="UP000637643"/>
    </source>
</evidence>
<evidence type="ECO:0008006" key="3">
    <source>
        <dbReference type="Google" id="ProtNLM"/>
    </source>
</evidence>
<organism evidence="1 2">
    <name type="scientific">Paenibacillus albidus</name>
    <dbReference type="NCBI Taxonomy" id="2041023"/>
    <lineage>
        <taxon>Bacteria</taxon>
        <taxon>Bacillati</taxon>
        <taxon>Bacillota</taxon>
        <taxon>Bacilli</taxon>
        <taxon>Bacillales</taxon>
        <taxon>Paenibacillaceae</taxon>
        <taxon>Paenibacillus</taxon>
    </lineage>
</organism>
<name>A0A917C867_9BACL</name>
<proteinExistence type="predicted"/>
<evidence type="ECO:0000313" key="1">
    <source>
        <dbReference type="EMBL" id="GGF75290.1"/>
    </source>
</evidence>
<comment type="caution">
    <text evidence="1">The sequence shown here is derived from an EMBL/GenBank/DDBJ whole genome shotgun (WGS) entry which is preliminary data.</text>
</comment>
<reference evidence="1" key="2">
    <citation type="submission" date="2020-09" db="EMBL/GenBank/DDBJ databases">
        <authorList>
            <person name="Sun Q."/>
            <person name="Zhou Y."/>
        </authorList>
    </citation>
    <scope>NUCLEOTIDE SEQUENCE</scope>
    <source>
        <strain evidence="1">CGMCC 1.16134</strain>
    </source>
</reference>
<gene>
    <name evidence="1" type="ORF">GCM10010912_20590</name>
</gene>
<dbReference type="EMBL" id="BMKR01000007">
    <property type="protein sequence ID" value="GGF75290.1"/>
    <property type="molecule type" value="Genomic_DNA"/>
</dbReference>
<dbReference type="PROSITE" id="PS51257">
    <property type="entry name" value="PROKAR_LIPOPROTEIN"/>
    <property type="match status" value="1"/>
</dbReference>
<protein>
    <recommendedName>
        <fullName evidence="3">DUF3939 domain-containing protein</fullName>
    </recommendedName>
</protein>
<keyword evidence="2" id="KW-1185">Reference proteome</keyword>
<dbReference type="AlphaFoldDB" id="A0A917C867"/>
<dbReference type="Proteomes" id="UP000637643">
    <property type="component" value="Unassembled WGS sequence"/>
</dbReference>
<accession>A0A917C867</accession>